<name>A0A8J2L4Z0_9HEXA</name>
<gene>
    <name evidence="1" type="ORF">AFUS01_LOCUS35240</name>
</gene>
<sequence>AHDKLDELGPEEPELIKRLNEITITPLNKGQLLLNNLGWDNPDASGVRTAYDELLGRKNQVLQTEDVMYKTSILNEFLKNFNQVIKTFLIVAV</sequence>
<feature type="non-terminal residue" evidence="1">
    <location>
        <position position="1"/>
    </location>
</feature>
<keyword evidence="2" id="KW-1185">Reference proteome</keyword>
<accession>A0A8J2L4Z0</accession>
<dbReference type="Proteomes" id="UP000708208">
    <property type="component" value="Unassembled WGS sequence"/>
</dbReference>
<proteinExistence type="predicted"/>
<dbReference type="EMBL" id="CAJVCH010535032">
    <property type="protein sequence ID" value="CAG7825115.1"/>
    <property type="molecule type" value="Genomic_DNA"/>
</dbReference>
<comment type="caution">
    <text evidence="1">The sequence shown here is derived from an EMBL/GenBank/DDBJ whole genome shotgun (WGS) entry which is preliminary data.</text>
</comment>
<dbReference type="AlphaFoldDB" id="A0A8J2L4Z0"/>
<organism evidence="1 2">
    <name type="scientific">Allacma fusca</name>
    <dbReference type="NCBI Taxonomy" id="39272"/>
    <lineage>
        <taxon>Eukaryota</taxon>
        <taxon>Metazoa</taxon>
        <taxon>Ecdysozoa</taxon>
        <taxon>Arthropoda</taxon>
        <taxon>Hexapoda</taxon>
        <taxon>Collembola</taxon>
        <taxon>Symphypleona</taxon>
        <taxon>Sminthuridae</taxon>
        <taxon>Allacma</taxon>
    </lineage>
</organism>
<reference evidence="1" key="1">
    <citation type="submission" date="2021-06" db="EMBL/GenBank/DDBJ databases">
        <authorList>
            <person name="Hodson N. C."/>
            <person name="Mongue J. A."/>
            <person name="Jaron S. K."/>
        </authorList>
    </citation>
    <scope>NUCLEOTIDE SEQUENCE</scope>
</reference>
<evidence type="ECO:0000313" key="2">
    <source>
        <dbReference type="Proteomes" id="UP000708208"/>
    </source>
</evidence>
<evidence type="ECO:0000313" key="1">
    <source>
        <dbReference type="EMBL" id="CAG7825115.1"/>
    </source>
</evidence>
<protein>
    <submittedName>
        <fullName evidence="1">Uncharacterized protein</fullName>
    </submittedName>
</protein>